<name>A0A0F5YAS5_9CYAN</name>
<reference evidence="1 2" key="1">
    <citation type="submission" date="2015-06" db="EMBL/GenBank/DDBJ databases">
        <title>Draft genome assembly of filamentous brackish cyanobacterium Limnoraphis robusta strain CS-951.</title>
        <authorList>
            <person name="Willis A."/>
            <person name="Parks M."/>
            <person name="Burford M.A."/>
        </authorList>
    </citation>
    <scope>NUCLEOTIDE SEQUENCE [LARGE SCALE GENOMIC DNA]</scope>
    <source>
        <strain evidence="1 2">CS-951</strain>
    </source>
</reference>
<dbReference type="EMBL" id="LATL02000263">
    <property type="protein sequence ID" value="KKD35833.1"/>
    <property type="molecule type" value="Genomic_DNA"/>
</dbReference>
<dbReference type="RefSeq" id="WP_046280950.1">
    <property type="nucleotide sequence ID" value="NZ_LATL02000263.1"/>
</dbReference>
<dbReference type="InterPro" id="IPR027417">
    <property type="entry name" value="P-loop_NTPase"/>
</dbReference>
<evidence type="ECO:0000313" key="2">
    <source>
        <dbReference type="Proteomes" id="UP000033607"/>
    </source>
</evidence>
<dbReference type="PATRIC" id="fig|1637645.4.peg.5224"/>
<dbReference type="SUPFAM" id="SSF52540">
    <property type="entry name" value="P-loop containing nucleoside triphosphate hydrolases"/>
    <property type="match status" value="2"/>
</dbReference>
<dbReference type="AlphaFoldDB" id="A0A0F5YAS5"/>
<dbReference type="Proteomes" id="UP000033607">
    <property type="component" value="Unassembled WGS sequence"/>
</dbReference>
<comment type="caution">
    <text evidence="1">The sequence shown here is derived from an EMBL/GenBank/DDBJ whole genome shotgun (WGS) entry which is preliminary data.</text>
</comment>
<proteinExistence type="predicted"/>
<gene>
    <name evidence="1" type="ORF">WN50_23090</name>
</gene>
<evidence type="ECO:0008006" key="3">
    <source>
        <dbReference type="Google" id="ProtNLM"/>
    </source>
</evidence>
<accession>A0A0F5YAS5</accession>
<dbReference type="OrthoDB" id="9255714at2"/>
<sequence>MQELQITMLGPSGVGKTTLITAMYEQFESNIGSTDLQLTPDDESSAILQDNLVDLKSLLDVFEPRGRMGIQGTEAISGPDSLRSFTFGLGRKGEKPSLQLRFRDYPGGYLGSKASKEEREFVRTLLRESVAVLIAIDAPALMEDPKGILNEKVNRPQQIKDLFNAAYQGLDSPRLVIFAPIKCEKYLKDEKQSKELIERVKKSYENLIQFFDSEKVSPWIASVITPVQTVGSVIFSRVEYDEQKNPHFYFRKTRHDAQYSPKDSEQPLRYLLRFLLKLHFDDRSKSWGIFNFLRDWFSLDAYLRTAVKQFANSCKTSDGFVVLKGEQWLKI</sequence>
<evidence type="ECO:0000313" key="1">
    <source>
        <dbReference type="EMBL" id="KKD35833.1"/>
    </source>
</evidence>
<organism evidence="1 2">
    <name type="scientific">Limnoraphis robusta CS-951</name>
    <dbReference type="NCBI Taxonomy" id="1637645"/>
    <lineage>
        <taxon>Bacteria</taxon>
        <taxon>Bacillati</taxon>
        <taxon>Cyanobacteriota</taxon>
        <taxon>Cyanophyceae</taxon>
        <taxon>Oscillatoriophycideae</taxon>
        <taxon>Oscillatoriales</taxon>
        <taxon>Sirenicapillariaceae</taxon>
        <taxon>Limnoraphis</taxon>
    </lineage>
</organism>
<protein>
    <recommendedName>
        <fullName evidence="3">Double-GTPase 2 domain-containing protein</fullName>
    </recommendedName>
</protein>